<proteinExistence type="inferred from homology"/>
<dbReference type="PROSITE" id="PS51257">
    <property type="entry name" value="PROKAR_LIPOPROTEIN"/>
    <property type="match status" value="1"/>
</dbReference>
<evidence type="ECO:0000256" key="1">
    <source>
        <dbReference type="ARBA" id="ARBA00004442"/>
    </source>
</evidence>
<feature type="domain" description="SusD-like N-terminal" evidence="8">
    <location>
        <begin position="65"/>
        <end position="225"/>
    </location>
</feature>
<comment type="similarity">
    <text evidence="2">Belongs to the SusD family.</text>
</comment>
<keyword evidence="5" id="KW-0998">Cell outer membrane</keyword>
<evidence type="ECO:0000259" key="7">
    <source>
        <dbReference type="Pfam" id="PF07980"/>
    </source>
</evidence>
<dbReference type="InterPro" id="IPR033985">
    <property type="entry name" value="SusD-like_N"/>
</dbReference>
<name>A0A917M4M4_9SPHI</name>
<evidence type="ECO:0000256" key="5">
    <source>
        <dbReference type="ARBA" id="ARBA00023237"/>
    </source>
</evidence>
<dbReference type="Pfam" id="PF07980">
    <property type="entry name" value="SusD_RagB"/>
    <property type="match status" value="1"/>
</dbReference>
<dbReference type="GO" id="GO:0009279">
    <property type="term" value="C:cell outer membrane"/>
    <property type="evidence" value="ECO:0007669"/>
    <property type="project" value="UniProtKB-SubCell"/>
</dbReference>
<dbReference type="SUPFAM" id="SSF48452">
    <property type="entry name" value="TPR-like"/>
    <property type="match status" value="1"/>
</dbReference>
<gene>
    <name evidence="9" type="ORF">GCM10007415_08180</name>
</gene>
<keyword evidence="3 6" id="KW-0732">Signal</keyword>
<evidence type="ECO:0000313" key="10">
    <source>
        <dbReference type="Proteomes" id="UP000660862"/>
    </source>
</evidence>
<feature type="domain" description="RagB/SusD" evidence="7">
    <location>
        <begin position="355"/>
        <end position="494"/>
    </location>
</feature>
<protein>
    <submittedName>
        <fullName evidence="9">Membrane protein</fullName>
    </submittedName>
</protein>
<accession>A0A917M4M4</accession>
<dbReference type="CDD" id="cd08977">
    <property type="entry name" value="SusD"/>
    <property type="match status" value="1"/>
</dbReference>
<evidence type="ECO:0000256" key="3">
    <source>
        <dbReference type="ARBA" id="ARBA00022729"/>
    </source>
</evidence>
<evidence type="ECO:0000256" key="2">
    <source>
        <dbReference type="ARBA" id="ARBA00006275"/>
    </source>
</evidence>
<comment type="caution">
    <text evidence="9">The sequence shown here is derived from an EMBL/GenBank/DDBJ whole genome shotgun (WGS) entry which is preliminary data.</text>
</comment>
<dbReference type="InterPro" id="IPR012944">
    <property type="entry name" value="SusD_RagB_dom"/>
</dbReference>
<organism evidence="9 10">
    <name type="scientific">Parapedobacter pyrenivorans</name>
    <dbReference type="NCBI Taxonomy" id="1305674"/>
    <lineage>
        <taxon>Bacteria</taxon>
        <taxon>Pseudomonadati</taxon>
        <taxon>Bacteroidota</taxon>
        <taxon>Sphingobacteriia</taxon>
        <taxon>Sphingobacteriales</taxon>
        <taxon>Sphingobacteriaceae</taxon>
        <taxon>Parapedobacter</taxon>
    </lineage>
</organism>
<sequence length="494" mass="54939">MKTFKTMKASNLLGLLMTTAALLAAGCNKKLDLTPQSDYNTEDFYKTANDFRQAVFGAYGGLRSVHGFDYPMMMESLSDNVNTLQNTTNNPLARFGFTAGDDRILGVWSAYWTVINRTNNILDQIDGGDFPNELVRTIMRGETRFIRGYCYFQLGWIFGGMPIIDRRMSAEEIATIPRASQAETFAFAVADMAAGAEVLPEQQGGDNLGRVTKFAAKAILARVHLYGRDYESAKPLLEEILAYEGLTPYENYVDCFVNTRDNGSEHVFQIQYTSGLNSQGNPLVYSLVPENLRSELFPQGGRSTWIAVSNDLYESYDTADVRRDLTIQQGYASGNDVVDSLTLLYIKYAHGTVPPNKEDNDVNFSIVRITDVQLMYAEVLNELGYVADGEAFALLNGVRNRAGVDSLTVLDAPDQETFREAVFGERRLEFAGEALRWFDIVRQGPEKATEIMTAFLARAEEGGGQISFDAKYLLMPIPASELRTNPTLAQNPGY</sequence>
<keyword evidence="10" id="KW-1185">Reference proteome</keyword>
<comment type="subcellular location">
    <subcellularLocation>
        <location evidence="1">Cell outer membrane</location>
    </subcellularLocation>
</comment>
<dbReference type="EMBL" id="BMER01000001">
    <property type="protein sequence ID" value="GGG78497.1"/>
    <property type="molecule type" value="Genomic_DNA"/>
</dbReference>
<reference evidence="9" key="2">
    <citation type="submission" date="2020-09" db="EMBL/GenBank/DDBJ databases">
        <authorList>
            <person name="Sun Q."/>
            <person name="Zhou Y."/>
        </authorList>
    </citation>
    <scope>NUCLEOTIDE SEQUENCE</scope>
    <source>
        <strain evidence="9">CGMCC 1.12195</strain>
    </source>
</reference>
<dbReference type="Pfam" id="PF14322">
    <property type="entry name" value="SusD-like_3"/>
    <property type="match status" value="1"/>
</dbReference>
<dbReference type="AlphaFoldDB" id="A0A917M4M4"/>
<feature type="signal peptide" evidence="6">
    <location>
        <begin position="1"/>
        <end position="24"/>
    </location>
</feature>
<evidence type="ECO:0000259" key="8">
    <source>
        <dbReference type="Pfam" id="PF14322"/>
    </source>
</evidence>
<evidence type="ECO:0000313" key="9">
    <source>
        <dbReference type="EMBL" id="GGG78497.1"/>
    </source>
</evidence>
<feature type="chain" id="PRO_5037525697" evidence="6">
    <location>
        <begin position="25"/>
        <end position="494"/>
    </location>
</feature>
<reference evidence="9" key="1">
    <citation type="journal article" date="2014" name="Int. J. Syst. Evol. Microbiol.">
        <title>Complete genome sequence of Corynebacterium casei LMG S-19264T (=DSM 44701T), isolated from a smear-ripened cheese.</title>
        <authorList>
            <consortium name="US DOE Joint Genome Institute (JGI-PGF)"/>
            <person name="Walter F."/>
            <person name="Albersmeier A."/>
            <person name="Kalinowski J."/>
            <person name="Ruckert C."/>
        </authorList>
    </citation>
    <scope>NUCLEOTIDE SEQUENCE</scope>
    <source>
        <strain evidence="9">CGMCC 1.12195</strain>
    </source>
</reference>
<keyword evidence="4" id="KW-0472">Membrane</keyword>
<evidence type="ECO:0000256" key="6">
    <source>
        <dbReference type="SAM" id="SignalP"/>
    </source>
</evidence>
<dbReference type="Gene3D" id="1.25.40.390">
    <property type="match status" value="1"/>
</dbReference>
<dbReference type="Proteomes" id="UP000660862">
    <property type="component" value="Unassembled WGS sequence"/>
</dbReference>
<evidence type="ECO:0000256" key="4">
    <source>
        <dbReference type="ARBA" id="ARBA00023136"/>
    </source>
</evidence>
<dbReference type="InterPro" id="IPR011990">
    <property type="entry name" value="TPR-like_helical_dom_sf"/>
</dbReference>